<proteinExistence type="predicted"/>
<feature type="region of interest" description="Disordered" evidence="1">
    <location>
        <begin position="1"/>
        <end position="29"/>
    </location>
</feature>
<evidence type="ECO:0000313" key="3">
    <source>
        <dbReference type="Proteomes" id="UP000093053"/>
    </source>
</evidence>
<dbReference type="EMBL" id="CP016793">
    <property type="protein sequence ID" value="ANZ41439.1"/>
    <property type="molecule type" value="Genomic_DNA"/>
</dbReference>
<protein>
    <submittedName>
        <fullName evidence="2">Uncharacterized protein</fullName>
    </submittedName>
</protein>
<accession>A0A1B2HUM3</accession>
<organism evidence="2 3">
    <name type="scientific">Lentzea guizhouensis</name>
    <dbReference type="NCBI Taxonomy" id="1586287"/>
    <lineage>
        <taxon>Bacteria</taxon>
        <taxon>Bacillati</taxon>
        <taxon>Actinomycetota</taxon>
        <taxon>Actinomycetes</taxon>
        <taxon>Pseudonocardiales</taxon>
        <taxon>Pseudonocardiaceae</taxon>
        <taxon>Lentzea</taxon>
    </lineage>
</organism>
<keyword evidence="3" id="KW-1185">Reference proteome</keyword>
<gene>
    <name evidence="2" type="ORF">BBK82_41265</name>
</gene>
<dbReference type="AlphaFoldDB" id="A0A1B2HUM3"/>
<sequence length="98" mass="10360">MELKEPVATTAKVEATKANPVKQSTAAETKEREAFRAALPSKTEFTKAVLANLEKDLEAALAADPDLKGVSKDDLAAWVAADVDEAFAAMAKPGWSEA</sequence>
<dbReference type="STRING" id="1586287.BBK82_41265"/>
<dbReference type="Proteomes" id="UP000093053">
    <property type="component" value="Chromosome"/>
</dbReference>
<evidence type="ECO:0000313" key="2">
    <source>
        <dbReference type="EMBL" id="ANZ41439.1"/>
    </source>
</evidence>
<dbReference type="RefSeq" id="WP_065919774.1">
    <property type="nucleotide sequence ID" value="NZ_CP016793.1"/>
</dbReference>
<reference evidence="2 3" key="1">
    <citation type="submission" date="2016-07" db="EMBL/GenBank/DDBJ databases">
        <title>Complete genome sequence of the Lentzea guizhouensis DHS C013.</title>
        <authorList>
            <person name="Cao C."/>
        </authorList>
    </citation>
    <scope>NUCLEOTIDE SEQUENCE [LARGE SCALE GENOMIC DNA]</scope>
    <source>
        <strain evidence="2 3">DHS C013</strain>
    </source>
</reference>
<dbReference type="KEGG" id="led:BBK82_41265"/>
<feature type="compositionally biased region" description="Low complexity" evidence="1">
    <location>
        <begin position="7"/>
        <end position="18"/>
    </location>
</feature>
<name>A0A1B2HUM3_9PSEU</name>
<evidence type="ECO:0000256" key="1">
    <source>
        <dbReference type="SAM" id="MobiDB-lite"/>
    </source>
</evidence>